<dbReference type="OrthoDB" id="8968964at2"/>
<dbReference type="PATRIC" id="fig|123899.6.peg.1576"/>
<evidence type="ECO:0000313" key="2">
    <source>
        <dbReference type="Proteomes" id="UP000076825"/>
    </source>
</evidence>
<gene>
    <name evidence="1" type="ORF">SAMEA3906487_01595</name>
</gene>
<evidence type="ECO:0000313" key="1">
    <source>
        <dbReference type="EMBL" id="SAI68962.1"/>
    </source>
</evidence>
<dbReference type="KEGG" id="btrm:SAMEA390648701595"/>
<dbReference type="Proteomes" id="UP000076825">
    <property type="component" value="Chromosome 1"/>
</dbReference>
<accession>A0A157SES9</accession>
<dbReference type="EMBL" id="LT546645">
    <property type="protein sequence ID" value="SAI68962.1"/>
    <property type="molecule type" value="Genomic_DNA"/>
</dbReference>
<proteinExistence type="predicted"/>
<protein>
    <submittedName>
        <fullName evidence="1">Uncharacterized protein</fullName>
    </submittedName>
</protein>
<dbReference type="GeneID" id="56591114"/>
<dbReference type="eggNOG" id="ENOG50334E3">
    <property type="taxonomic scope" value="Bacteria"/>
</dbReference>
<dbReference type="AlphaFoldDB" id="A0A157SES9"/>
<name>A0A157SES9_9BORD</name>
<keyword evidence="2" id="KW-1185">Reference proteome</keyword>
<dbReference type="RefSeq" id="WP_025513726.1">
    <property type="nucleotide sequence ID" value="NZ_CP016340.1"/>
</dbReference>
<organism evidence="1 2">
    <name type="scientific">Bordetella trematum</name>
    <dbReference type="NCBI Taxonomy" id="123899"/>
    <lineage>
        <taxon>Bacteria</taxon>
        <taxon>Pseudomonadati</taxon>
        <taxon>Pseudomonadota</taxon>
        <taxon>Betaproteobacteria</taxon>
        <taxon>Burkholderiales</taxon>
        <taxon>Alcaligenaceae</taxon>
        <taxon>Bordetella</taxon>
    </lineage>
</organism>
<reference evidence="1 2" key="1">
    <citation type="submission" date="2016-04" db="EMBL/GenBank/DDBJ databases">
        <authorList>
            <consortium name="Pathogen Informatics"/>
        </authorList>
    </citation>
    <scope>NUCLEOTIDE SEQUENCE [LARGE SCALE GENOMIC DNA]</scope>
    <source>
        <strain evidence="1 2">H044680328</strain>
    </source>
</reference>
<dbReference type="STRING" id="123899.SAMEA3906487_01595"/>
<sequence>MHANRTTQYVVVPYRMANGGLIAGQVRQASTDIGAINLAQAMADKAAGIAAYEVIIDTETGEMDAPCILWKCGDVPELD</sequence>